<organism evidence="1">
    <name type="scientific">Arundo donax</name>
    <name type="common">Giant reed</name>
    <name type="synonym">Donax arundinaceus</name>
    <dbReference type="NCBI Taxonomy" id="35708"/>
    <lineage>
        <taxon>Eukaryota</taxon>
        <taxon>Viridiplantae</taxon>
        <taxon>Streptophyta</taxon>
        <taxon>Embryophyta</taxon>
        <taxon>Tracheophyta</taxon>
        <taxon>Spermatophyta</taxon>
        <taxon>Magnoliopsida</taxon>
        <taxon>Liliopsida</taxon>
        <taxon>Poales</taxon>
        <taxon>Poaceae</taxon>
        <taxon>PACMAD clade</taxon>
        <taxon>Arundinoideae</taxon>
        <taxon>Arundineae</taxon>
        <taxon>Arundo</taxon>
    </lineage>
</organism>
<accession>A0A0A9EDV0</accession>
<proteinExistence type="predicted"/>
<reference evidence="1" key="2">
    <citation type="journal article" date="2015" name="Data Brief">
        <title>Shoot transcriptome of the giant reed, Arundo donax.</title>
        <authorList>
            <person name="Barrero R.A."/>
            <person name="Guerrero F.D."/>
            <person name="Moolhuijzen P."/>
            <person name="Goolsby J.A."/>
            <person name="Tidwell J."/>
            <person name="Bellgard S.E."/>
            <person name="Bellgard M.I."/>
        </authorList>
    </citation>
    <scope>NUCLEOTIDE SEQUENCE</scope>
    <source>
        <tissue evidence="1">Shoot tissue taken approximately 20 cm above the soil surface</tissue>
    </source>
</reference>
<dbReference type="EMBL" id="GBRH01200727">
    <property type="protein sequence ID" value="JAD97168.1"/>
    <property type="molecule type" value="Transcribed_RNA"/>
</dbReference>
<dbReference type="AlphaFoldDB" id="A0A0A9EDV0"/>
<protein>
    <submittedName>
        <fullName evidence="1">Uncharacterized protein</fullName>
    </submittedName>
</protein>
<evidence type="ECO:0000313" key="1">
    <source>
        <dbReference type="EMBL" id="JAD97168.1"/>
    </source>
</evidence>
<sequence>MQASEIQFCYRSRPIFDGGSATDLPALISTCHLCRSKHRVGKANSNR</sequence>
<name>A0A0A9EDV0_ARUDO</name>
<reference evidence="1" key="1">
    <citation type="submission" date="2014-09" db="EMBL/GenBank/DDBJ databases">
        <authorList>
            <person name="Magalhaes I.L.F."/>
            <person name="Oliveira U."/>
            <person name="Santos F.R."/>
            <person name="Vidigal T.H.D.A."/>
            <person name="Brescovit A.D."/>
            <person name="Santos A.J."/>
        </authorList>
    </citation>
    <scope>NUCLEOTIDE SEQUENCE</scope>
    <source>
        <tissue evidence="1">Shoot tissue taken approximately 20 cm above the soil surface</tissue>
    </source>
</reference>